<comment type="caution">
    <text evidence="2">The sequence shown here is derived from an EMBL/GenBank/DDBJ whole genome shotgun (WGS) entry which is preliminary data.</text>
</comment>
<dbReference type="RefSeq" id="WP_381526373.1">
    <property type="nucleotide sequence ID" value="NZ_JBHULN010000019.1"/>
</dbReference>
<reference evidence="3" key="1">
    <citation type="journal article" date="2019" name="Int. J. Syst. Evol. Microbiol.">
        <title>The Global Catalogue of Microorganisms (GCM) 10K type strain sequencing project: providing services to taxonomists for standard genome sequencing and annotation.</title>
        <authorList>
            <consortium name="The Broad Institute Genomics Platform"/>
            <consortium name="The Broad Institute Genome Sequencing Center for Infectious Disease"/>
            <person name="Wu L."/>
            <person name="Ma J."/>
        </authorList>
    </citation>
    <scope>NUCLEOTIDE SEQUENCE [LARGE SCALE GENOMIC DNA]</scope>
    <source>
        <strain evidence="3">KCTC 42805</strain>
    </source>
</reference>
<proteinExistence type="predicted"/>
<evidence type="ECO:0000313" key="2">
    <source>
        <dbReference type="EMBL" id="MFD2573568.1"/>
    </source>
</evidence>
<keyword evidence="3" id="KW-1185">Reference proteome</keyword>
<organism evidence="2 3">
    <name type="scientific">Spirosoma soli</name>
    <dbReference type="NCBI Taxonomy" id="1770529"/>
    <lineage>
        <taxon>Bacteria</taxon>
        <taxon>Pseudomonadati</taxon>
        <taxon>Bacteroidota</taxon>
        <taxon>Cytophagia</taxon>
        <taxon>Cytophagales</taxon>
        <taxon>Cytophagaceae</taxon>
        <taxon>Spirosoma</taxon>
    </lineage>
</organism>
<dbReference type="EMBL" id="JBHULN010000019">
    <property type="protein sequence ID" value="MFD2573568.1"/>
    <property type="molecule type" value="Genomic_DNA"/>
</dbReference>
<dbReference type="InterPro" id="IPR007842">
    <property type="entry name" value="HEPN_dom"/>
</dbReference>
<evidence type="ECO:0000259" key="1">
    <source>
        <dbReference type="Pfam" id="PF05168"/>
    </source>
</evidence>
<evidence type="ECO:0000313" key="3">
    <source>
        <dbReference type="Proteomes" id="UP001597469"/>
    </source>
</evidence>
<sequence length="145" mass="16346">MVKGEELKQMAKDRLAEAELMCNHSFFQGAYYIAGYAVEFSLKALICKRLGVDVFAPRGPGGEGSPAVVRSSLQIHDLPALLVFAGLQPALREIKVNDIDLFRAWSSVSEWTEQRRYQPLACSEQTVLKFLKSVKIIIQWVESHY</sequence>
<dbReference type="Proteomes" id="UP001597469">
    <property type="component" value="Unassembled WGS sequence"/>
</dbReference>
<dbReference type="Pfam" id="PF05168">
    <property type="entry name" value="HEPN"/>
    <property type="match status" value="1"/>
</dbReference>
<protein>
    <submittedName>
        <fullName evidence="2">HEPN domain-containing protein</fullName>
    </submittedName>
</protein>
<feature type="domain" description="HEPN" evidence="1">
    <location>
        <begin position="5"/>
        <end position="50"/>
    </location>
</feature>
<accession>A0ABW5MBD1</accession>
<dbReference type="Gene3D" id="1.20.120.330">
    <property type="entry name" value="Nucleotidyltransferases domain 2"/>
    <property type="match status" value="1"/>
</dbReference>
<name>A0ABW5MBD1_9BACT</name>
<gene>
    <name evidence="2" type="ORF">ACFSUS_23210</name>
</gene>